<dbReference type="InterPro" id="IPR019821">
    <property type="entry name" value="Kinesin_motor_CS"/>
</dbReference>
<evidence type="ECO:0000256" key="7">
    <source>
        <dbReference type="ARBA" id="ARBA00022741"/>
    </source>
</evidence>
<dbReference type="PROSITE" id="PS51450">
    <property type="entry name" value="LRR"/>
    <property type="match status" value="7"/>
</dbReference>
<dbReference type="SUPFAM" id="SSF52540">
    <property type="entry name" value="P-loop containing nucleoside triphosphate hydrolases"/>
    <property type="match status" value="1"/>
</dbReference>
<gene>
    <name evidence="16" type="ORF">ST47_g4992</name>
</gene>
<dbReference type="GO" id="GO:0008017">
    <property type="term" value="F:microtubule binding"/>
    <property type="evidence" value="ECO:0007669"/>
    <property type="project" value="InterPro"/>
</dbReference>
<accession>A0A163ERU6</accession>
<dbReference type="Proteomes" id="UP000076837">
    <property type="component" value="Unassembled WGS sequence"/>
</dbReference>
<feature type="binding site" evidence="12">
    <location>
        <begin position="1150"/>
        <end position="1157"/>
    </location>
    <ligand>
        <name>ATP</name>
        <dbReference type="ChEBI" id="CHEBI:30616"/>
    </ligand>
</feature>
<dbReference type="Gene3D" id="3.80.10.10">
    <property type="entry name" value="Ribonuclease Inhibitor"/>
    <property type="match status" value="2"/>
</dbReference>
<evidence type="ECO:0000256" key="3">
    <source>
        <dbReference type="ARBA" id="ARBA00022490"/>
    </source>
</evidence>
<dbReference type="InterPro" id="IPR032675">
    <property type="entry name" value="LRR_dom_sf"/>
</dbReference>
<dbReference type="PANTHER" id="PTHR47972:SF45">
    <property type="entry name" value="PROTEIN CLARET SEGREGATIONAL"/>
    <property type="match status" value="1"/>
</dbReference>
<reference evidence="16 17" key="1">
    <citation type="journal article" date="2016" name="Sci. Rep.">
        <title>Draft genome sequencing and secretome analysis of fungal phytopathogen Ascochyta rabiei provides insight into the necrotrophic effector repertoire.</title>
        <authorList>
            <person name="Verma S."/>
            <person name="Gazara R.K."/>
            <person name="Nizam S."/>
            <person name="Parween S."/>
            <person name="Chattopadhyay D."/>
            <person name="Verma P.K."/>
        </authorList>
    </citation>
    <scope>NUCLEOTIDE SEQUENCE [LARGE SCALE GENOMIC DNA]</scope>
    <source>
        <strain evidence="16 17">ArDII</strain>
    </source>
</reference>
<feature type="compositionally biased region" description="Acidic residues" evidence="14">
    <location>
        <begin position="62"/>
        <end position="79"/>
    </location>
</feature>
<evidence type="ECO:0000313" key="17">
    <source>
        <dbReference type="Proteomes" id="UP000076837"/>
    </source>
</evidence>
<evidence type="ECO:0000256" key="13">
    <source>
        <dbReference type="SAM" id="Coils"/>
    </source>
</evidence>
<dbReference type="EMBL" id="JYNV01000180">
    <property type="protein sequence ID" value="KZM23873.1"/>
    <property type="molecule type" value="Genomic_DNA"/>
</dbReference>
<feature type="compositionally biased region" description="Pro residues" evidence="14">
    <location>
        <begin position="733"/>
        <end position="746"/>
    </location>
</feature>
<evidence type="ECO:0000259" key="15">
    <source>
        <dbReference type="PROSITE" id="PS50067"/>
    </source>
</evidence>
<comment type="caution">
    <text evidence="16">The sequence shown here is derived from an EMBL/GenBank/DDBJ whole genome shotgun (WGS) entry which is preliminary data.</text>
</comment>
<evidence type="ECO:0000256" key="4">
    <source>
        <dbReference type="ARBA" id="ARBA00022614"/>
    </source>
</evidence>
<evidence type="ECO:0000313" key="16">
    <source>
        <dbReference type="EMBL" id="KZM23873.1"/>
    </source>
</evidence>
<evidence type="ECO:0000256" key="8">
    <source>
        <dbReference type="ARBA" id="ARBA00022840"/>
    </source>
</evidence>
<dbReference type="PANTHER" id="PTHR47972">
    <property type="entry name" value="KINESIN-LIKE PROTEIN KLP-3"/>
    <property type="match status" value="1"/>
</dbReference>
<dbReference type="InterPro" id="IPR001752">
    <property type="entry name" value="Kinesin_motor_dom"/>
</dbReference>
<feature type="region of interest" description="Disordered" evidence="14">
    <location>
        <begin position="702"/>
        <end position="756"/>
    </location>
</feature>
<evidence type="ECO:0000256" key="5">
    <source>
        <dbReference type="ARBA" id="ARBA00022701"/>
    </source>
</evidence>
<feature type="coiled-coil region" evidence="13">
    <location>
        <begin position="1018"/>
        <end position="1059"/>
    </location>
</feature>
<dbReference type="PROSITE" id="PS50067">
    <property type="entry name" value="KINESIN_MOTOR_2"/>
    <property type="match status" value="1"/>
</dbReference>
<dbReference type="STRING" id="5454.A0A163ERU6"/>
<dbReference type="GO" id="GO:0090307">
    <property type="term" value="P:mitotic spindle assembly"/>
    <property type="evidence" value="ECO:0007669"/>
    <property type="project" value="UniProtKB-ARBA"/>
</dbReference>
<evidence type="ECO:0000256" key="14">
    <source>
        <dbReference type="SAM" id="MobiDB-lite"/>
    </source>
</evidence>
<feature type="compositionally biased region" description="Basic and acidic residues" evidence="14">
    <location>
        <begin position="23"/>
        <end position="48"/>
    </location>
</feature>
<dbReference type="GO" id="GO:0007018">
    <property type="term" value="P:microtubule-based movement"/>
    <property type="evidence" value="ECO:0007669"/>
    <property type="project" value="InterPro"/>
</dbReference>
<keyword evidence="8 12" id="KW-0067">ATP-binding</keyword>
<feature type="domain" description="Kinesin motor" evidence="15">
    <location>
        <begin position="1059"/>
        <end position="1392"/>
    </location>
</feature>
<keyword evidence="5" id="KW-0493">Microtubule</keyword>
<dbReference type="FunFam" id="3.40.850.10:FF:000065">
    <property type="entry name" value="Kinesin-like protein"/>
    <property type="match status" value="1"/>
</dbReference>
<feature type="compositionally biased region" description="Basic and acidic residues" evidence="14">
    <location>
        <begin position="413"/>
        <end position="422"/>
    </location>
</feature>
<dbReference type="InterPro" id="IPR001611">
    <property type="entry name" value="Leu-rich_rpt"/>
</dbReference>
<dbReference type="InterPro" id="IPR025875">
    <property type="entry name" value="Leu-rich_rpt_4"/>
</dbReference>
<keyword evidence="6" id="KW-0677">Repeat</keyword>
<feature type="coiled-coil region" evidence="13">
    <location>
        <begin position="783"/>
        <end position="921"/>
    </location>
</feature>
<feature type="compositionally biased region" description="Low complexity" evidence="14">
    <location>
        <begin position="537"/>
        <end position="556"/>
    </location>
</feature>
<keyword evidence="3" id="KW-0963">Cytoplasm</keyword>
<comment type="subcellular location">
    <subcellularLocation>
        <location evidence="1">Cytoplasm</location>
        <location evidence="1">Cytoskeleton</location>
    </subcellularLocation>
</comment>
<dbReference type="SMART" id="SM00365">
    <property type="entry name" value="LRR_SD22"/>
    <property type="match status" value="10"/>
</dbReference>
<feature type="compositionally biased region" description="Polar residues" evidence="14">
    <location>
        <begin position="381"/>
        <end position="390"/>
    </location>
</feature>
<keyword evidence="11" id="KW-0206">Cytoskeleton</keyword>
<feature type="region of interest" description="Disordered" evidence="14">
    <location>
        <begin position="1"/>
        <end position="79"/>
    </location>
</feature>
<dbReference type="Pfam" id="PF00225">
    <property type="entry name" value="Kinesin"/>
    <property type="match status" value="1"/>
</dbReference>
<proteinExistence type="inferred from homology"/>
<name>A0A163ERU6_DIDRA</name>
<comment type="similarity">
    <text evidence="2">Belongs to the TRAFAC class myosin-kinesin ATPase superfamily. Kinesin family. KIN-14 subfamily.</text>
</comment>
<keyword evidence="4" id="KW-0433">Leucine-rich repeat</keyword>
<dbReference type="InterPro" id="IPR027417">
    <property type="entry name" value="P-loop_NTPase"/>
</dbReference>
<evidence type="ECO:0000256" key="10">
    <source>
        <dbReference type="ARBA" id="ARBA00023175"/>
    </source>
</evidence>
<evidence type="ECO:0000256" key="6">
    <source>
        <dbReference type="ARBA" id="ARBA00022737"/>
    </source>
</evidence>
<dbReference type="Gene3D" id="3.40.850.10">
    <property type="entry name" value="Kinesin motor domain"/>
    <property type="match status" value="1"/>
</dbReference>
<dbReference type="InterPro" id="IPR027640">
    <property type="entry name" value="Kinesin-like_fam"/>
</dbReference>
<dbReference type="Pfam" id="PF12799">
    <property type="entry name" value="LRR_4"/>
    <property type="match status" value="2"/>
</dbReference>
<evidence type="ECO:0000256" key="2">
    <source>
        <dbReference type="ARBA" id="ARBA00010899"/>
    </source>
</evidence>
<sequence>MTEPNTAPLTKLDPATTGTAATNKEDRDDHKPRDSRGWDGKLRVDKSVVVKYPADSNADVQSDAESEEEGPPPDEIQADEDLLDDVPDDEDEIELVHCKVGDMASLRLERFKQIKRLCLRQNRIQSIEIPTDAAATLTEIDLYDNLISHVKGLEAFTELTSLDLSFNKIKHIKRLDHLKKLRDLYFVQNKISVIENLDGLTNLRQIELGANRVREIQNLETLTGLEELWLGKNKITEIKGLDTLTNLKILSIQSNRLRTISGLDKLVNLEELHISHNLLTSLDGLEHNTNLQVIDISSNPIEHLSGLKTLTHLTEFWASNCKLSSFAEVETELKDKEELETVYFEGNPLQRAQPALYRNKVRLALPQIKQIDAIPFRRTKYATSTPPSTTHTRDGRPGTFGQSTTPHAPVELTEDRTQDLKKASALPKPASRLPQISSPPRPLAELQNGSMNVRSGIPPPMTGAKHKPSSCKSFLPTYCEPDRPLTHSVPEPATKIRRTLAERAGDLPSRKPTAPPSSRPLSTSVKGTVARKERGFSASTSTSRAGTRPASRSTTAPSFSASMGPGAKPPRPKSAYGQYAGTHMRSKSHHSTARPASSMIRREEDDDEEERGVQPFLISTNPGESLLAPRKIRQAPIARPYSISIPAQKMFHLSAARSISSPTFRPITPVQEEPADADCEEVCASLEAFTLGDSDADNHNVGFGRGMPCPDEEANPFLKPLHPSRLPQATPTKQPPTQTPTRPPSSTPRNTHKRYLNRFTNDQCPDFYDDRMEAMERQFSAFKEKMETDMQKATDQKESIQQLQSRVAELEAIRARLETVNRDLETDLKDAKSCMKTMEMEMEMTKRNTAFETDDIRRKFRNEIEDLENKHEKATHRWQTEKEAAEEKVRRSFEAQIDQLLKEHKEQLDELNAKLSKETEVERTRQLQKEQEVEAEYASKLRAAGIEADARQRELQLVQGDLTNVKSELDRERALRTALQGQFTEATTKNLTLESANTAMKEKINFLESDSQAQSSAYNDLHRRMQEAIEAAEQAHEKLRQEETLRRKLFNQVQELKGNIRVMCRVRPAHASESDPAKITFPDVDTDSKEVAIQGPEKISATGKDITAAYQYSFDRVFGPASQNLEVFDEISQLVQSALDGYNVCIFCYGQTGSGKTYTMSSADGMIPLATAQIYAEAKRLEEKGWRYKIEGSFIEVYNETYNDLLGRSEDLDKKKVEVRHDAAKKQTNLENTVSIELDGPDRVTELLKTADKNRTVAATKANMRSSRSHSVFILKLVGTNEITGERSEGTLNLVDLAGSERLEHSKVEGARLKETQNINKSLSCLGDVINALGSAKEGTHIPYRNSKLTYLLQYSLGGNSKTLMFVMVSPLQAHLQETVTSLKFATKVHNTHIGTAKKQTKTA</sequence>
<keyword evidence="17" id="KW-1185">Reference proteome</keyword>
<dbReference type="FunFam" id="3.80.10.10:FF:000446">
    <property type="entry name" value="Protein phosphatase 1 regulatory subunit SDS22"/>
    <property type="match status" value="1"/>
</dbReference>
<dbReference type="GO" id="GO:0005524">
    <property type="term" value="F:ATP binding"/>
    <property type="evidence" value="ECO:0007669"/>
    <property type="project" value="UniProtKB-UniRule"/>
</dbReference>
<evidence type="ECO:0000256" key="1">
    <source>
        <dbReference type="ARBA" id="ARBA00004245"/>
    </source>
</evidence>
<dbReference type="InterPro" id="IPR036961">
    <property type="entry name" value="Kinesin_motor_dom_sf"/>
</dbReference>
<feature type="region of interest" description="Disordered" evidence="14">
    <location>
        <begin position="378"/>
        <end position="471"/>
    </location>
</feature>
<evidence type="ECO:0000256" key="9">
    <source>
        <dbReference type="ARBA" id="ARBA00023054"/>
    </source>
</evidence>
<evidence type="ECO:0000256" key="12">
    <source>
        <dbReference type="PROSITE-ProRule" id="PRU00283"/>
    </source>
</evidence>
<feature type="region of interest" description="Disordered" evidence="14">
    <location>
        <begin position="502"/>
        <end position="627"/>
    </location>
</feature>
<dbReference type="CDD" id="cd01366">
    <property type="entry name" value="KISc_C_terminal"/>
    <property type="match status" value="1"/>
</dbReference>
<dbReference type="GO" id="GO:0005874">
    <property type="term" value="C:microtubule"/>
    <property type="evidence" value="ECO:0007669"/>
    <property type="project" value="UniProtKB-KW"/>
</dbReference>
<dbReference type="SMART" id="SM00129">
    <property type="entry name" value="KISc"/>
    <property type="match status" value="1"/>
</dbReference>
<keyword evidence="7 12" id="KW-0547">Nucleotide-binding</keyword>
<evidence type="ECO:0000256" key="11">
    <source>
        <dbReference type="ARBA" id="ARBA00023212"/>
    </source>
</evidence>
<dbReference type="SUPFAM" id="SSF52058">
    <property type="entry name" value="L domain-like"/>
    <property type="match status" value="1"/>
</dbReference>
<keyword evidence="10 12" id="KW-0505">Motor protein</keyword>
<keyword evidence="9 13" id="KW-0175">Coiled coil</keyword>
<dbReference type="GO" id="GO:0008569">
    <property type="term" value="F:minus-end-directed microtubule motor activity"/>
    <property type="evidence" value="ECO:0007669"/>
    <property type="project" value="UniProtKB-ARBA"/>
</dbReference>
<dbReference type="SMART" id="SM00369">
    <property type="entry name" value="LRR_TYP"/>
    <property type="match status" value="4"/>
</dbReference>
<protein>
    <submittedName>
        <fullName evidence="16">ATP binding</fullName>
    </submittedName>
</protein>
<dbReference type="InterPro" id="IPR003591">
    <property type="entry name" value="Leu-rich_rpt_typical-subtyp"/>
</dbReference>
<dbReference type="PROSITE" id="PS00411">
    <property type="entry name" value="KINESIN_MOTOR_1"/>
    <property type="match status" value="1"/>
</dbReference>
<dbReference type="PRINTS" id="PR00380">
    <property type="entry name" value="KINESINHEAVY"/>
</dbReference>
<organism evidence="16 17">
    <name type="scientific">Didymella rabiei</name>
    <name type="common">Chickpea ascochyta blight fungus</name>
    <name type="synonym">Mycosphaerella rabiei</name>
    <dbReference type="NCBI Taxonomy" id="5454"/>
    <lineage>
        <taxon>Eukaryota</taxon>
        <taxon>Fungi</taxon>
        <taxon>Dikarya</taxon>
        <taxon>Ascomycota</taxon>
        <taxon>Pezizomycotina</taxon>
        <taxon>Dothideomycetes</taxon>
        <taxon>Pleosporomycetidae</taxon>
        <taxon>Pleosporales</taxon>
        <taxon>Pleosporineae</taxon>
        <taxon>Didymellaceae</taxon>
        <taxon>Ascochyta</taxon>
    </lineage>
</organism>